<name>A0A1H9CNF6_9HYPH</name>
<protein>
    <submittedName>
        <fullName evidence="3">Glycosyl transferase family 2</fullName>
    </submittedName>
</protein>
<accession>A0A1H9CNF6</accession>
<evidence type="ECO:0000256" key="1">
    <source>
        <dbReference type="SAM" id="MobiDB-lite"/>
    </source>
</evidence>
<evidence type="ECO:0000313" key="3">
    <source>
        <dbReference type="EMBL" id="SEQ02726.1"/>
    </source>
</evidence>
<feature type="compositionally biased region" description="Polar residues" evidence="1">
    <location>
        <begin position="270"/>
        <end position="281"/>
    </location>
</feature>
<dbReference type="RefSeq" id="WP_177176700.1">
    <property type="nucleotide sequence ID" value="NZ_FOFG01000002.1"/>
</dbReference>
<dbReference type="PANTHER" id="PTHR43685">
    <property type="entry name" value="GLYCOSYLTRANSFERASE"/>
    <property type="match status" value="1"/>
</dbReference>
<dbReference type="InterPro" id="IPR001173">
    <property type="entry name" value="Glyco_trans_2-like"/>
</dbReference>
<dbReference type="CDD" id="cd00761">
    <property type="entry name" value="Glyco_tranf_GTA_type"/>
    <property type="match status" value="1"/>
</dbReference>
<dbReference type="STRING" id="1855383.SAMN05216548_102204"/>
<keyword evidence="3" id="KW-0808">Transferase</keyword>
<dbReference type="AlphaFoldDB" id="A0A1H9CNF6"/>
<dbReference type="Pfam" id="PF00535">
    <property type="entry name" value="Glycos_transf_2"/>
    <property type="match status" value="1"/>
</dbReference>
<dbReference type="InterPro" id="IPR029044">
    <property type="entry name" value="Nucleotide-diphossugar_trans"/>
</dbReference>
<dbReference type="Proteomes" id="UP000199647">
    <property type="component" value="Unassembled WGS sequence"/>
</dbReference>
<dbReference type="Gene3D" id="3.90.550.10">
    <property type="entry name" value="Spore Coat Polysaccharide Biosynthesis Protein SpsA, Chain A"/>
    <property type="match status" value="1"/>
</dbReference>
<gene>
    <name evidence="3" type="ORF">SAMN05216548_102204</name>
</gene>
<feature type="domain" description="Glycosyltransferase 2-like" evidence="2">
    <location>
        <begin position="13"/>
        <end position="120"/>
    </location>
</feature>
<organism evidence="3 4">
    <name type="scientific">Faunimonas pinastri</name>
    <dbReference type="NCBI Taxonomy" id="1855383"/>
    <lineage>
        <taxon>Bacteria</taxon>
        <taxon>Pseudomonadati</taxon>
        <taxon>Pseudomonadota</taxon>
        <taxon>Alphaproteobacteria</taxon>
        <taxon>Hyphomicrobiales</taxon>
        <taxon>Afifellaceae</taxon>
        <taxon>Faunimonas</taxon>
    </lineage>
</organism>
<dbReference type="SUPFAM" id="SSF53448">
    <property type="entry name" value="Nucleotide-diphospho-sugar transferases"/>
    <property type="match status" value="1"/>
</dbReference>
<dbReference type="InterPro" id="IPR050834">
    <property type="entry name" value="Glycosyltransf_2"/>
</dbReference>
<proteinExistence type="predicted"/>
<sequence length="281" mass="30927">MPHATGRPLLVDVIVRTKDRPLFLARALRSIRAQTWGRVCVHIVNDGGARDAAEIGKAEHGDALDIHVHHLAESVGPAETLNVGLRACQGDLMAIHDDDDSWHPYFLAAMVRRLETTSKLIPNVGGSACHLRRVFEHATPDGIVYSHTEGAPPQSASRGIVNAAAFAARTEDLFPIQVLLDRRAAQEVGGFDPIFLRCEDREFLNRFLARYEITILQRELAFHHTRMGGTSASFANSMANMDLIETFVNLIDNRRMRSNISVPARKPIDPSQNDLSGTGAA</sequence>
<dbReference type="GO" id="GO:0016740">
    <property type="term" value="F:transferase activity"/>
    <property type="evidence" value="ECO:0007669"/>
    <property type="project" value="UniProtKB-KW"/>
</dbReference>
<feature type="region of interest" description="Disordered" evidence="1">
    <location>
        <begin position="261"/>
        <end position="281"/>
    </location>
</feature>
<evidence type="ECO:0000259" key="2">
    <source>
        <dbReference type="Pfam" id="PF00535"/>
    </source>
</evidence>
<dbReference type="PANTHER" id="PTHR43685:SF2">
    <property type="entry name" value="GLYCOSYLTRANSFERASE 2-LIKE DOMAIN-CONTAINING PROTEIN"/>
    <property type="match status" value="1"/>
</dbReference>
<dbReference type="EMBL" id="FOFG01000002">
    <property type="protein sequence ID" value="SEQ02726.1"/>
    <property type="molecule type" value="Genomic_DNA"/>
</dbReference>
<reference evidence="3 4" key="1">
    <citation type="submission" date="2016-10" db="EMBL/GenBank/DDBJ databases">
        <authorList>
            <person name="de Groot N.N."/>
        </authorList>
    </citation>
    <scope>NUCLEOTIDE SEQUENCE [LARGE SCALE GENOMIC DNA]</scope>
    <source>
        <strain evidence="3 4">A52C2</strain>
    </source>
</reference>
<keyword evidence="4" id="KW-1185">Reference proteome</keyword>
<evidence type="ECO:0000313" key="4">
    <source>
        <dbReference type="Proteomes" id="UP000199647"/>
    </source>
</evidence>